<gene>
    <name evidence="3" type="ORF">ThesuDRAFT_02035</name>
</gene>
<dbReference type="InterPro" id="IPR018392">
    <property type="entry name" value="LysM"/>
</dbReference>
<name>K6PN31_9FIRM</name>
<evidence type="ECO:0000259" key="2">
    <source>
        <dbReference type="PROSITE" id="PS51782"/>
    </source>
</evidence>
<dbReference type="STRING" id="867903.ThesuDRAFT_02035"/>
<comment type="caution">
    <text evidence="3">The sequence shown here is derived from an EMBL/GenBank/DDBJ whole genome shotgun (WGS) entry which is preliminary data.</text>
</comment>
<dbReference type="PROSITE" id="PS51782">
    <property type="entry name" value="LYSM"/>
    <property type="match status" value="2"/>
</dbReference>
<dbReference type="PANTHER" id="PTHR33734:SF22">
    <property type="entry name" value="MEMBRANE-BOUND LYTIC MUREIN TRANSGLYCOSYLASE D"/>
    <property type="match status" value="1"/>
</dbReference>
<feature type="domain" description="LysM" evidence="2">
    <location>
        <begin position="71"/>
        <end position="116"/>
    </location>
</feature>
<dbReference type="Gene3D" id="3.10.350.10">
    <property type="entry name" value="LysM domain"/>
    <property type="match status" value="2"/>
</dbReference>
<reference evidence="3" key="1">
    <citation type="submission" date="2010-10" db="EMBL/GenBank/DDBJ databases">
        <authorList>
            <consortium name="US DOE Joint Genome Institute (JGI-PGF)"/>
            <person name="Lucas S."/>
            <person name="Copeland A."/>
            <person name="Lapidus A."/>
            <person name="Bruce D."/>
            <person name="Goodwin L."/>
            <person name="Pitluck S."/>
            <person name="Kyrpides N."/>
            <person name="Mavromatis K."/>
            <person name="Detter J.C."/>
            <person name="Han C."/>
            <person name="Land M."/>
            <person name="Hauser L."/>
            <person name="Markowitz V."/>
            <person name="Cheng J.-F."/>
            <person name="Hugenholtz P."/>
            <person name="Woyke T."/>
            <person name="Wu D."/>
            <person name="Pukall R."/>
            <person name="Wahrenburg C."/>
            <person name="Brambilla E."/>
            <person name="Klenk H.-P."/>
            <person name="Eisen J.A."/>
        </authorList>
    </citation>
    <scope>NUCLEOTIDE SEQUENCE [LARGE SCALE GENOMIC DNA]</scope>
    <source>
        <strain evidence="3">DSM 13965</strain>
    </source>
</reference>
<dbReference type="SMART" id="SM00257">
    <property type="entry name" value="LysM"/>
    <property type="match status" value="2"/>
</dbReference>
<feature type="domain" description="LysM" evidence="2">
    <location>
        <begin position="132"/>
        <end position="177"/>
    </location>
</feature>
<evidence type="ECO:0000313" key="4">
    <source>
        <dbReference type="Proteomes" id="UP000005710"/>
    </source>
</evidence>
<organism evidence="3 4">
    <name type="scientific">Thermaerobacter subterraneus DSM 13965</name>
    <dbReference type="NCBI Taxonomy" id="867903"/>
    <lineage>
        <taxon>Bacteria</taxon>
        <taxon>Bacillati</taxon>
        <taxon>Bacillota</taxon>
        <taxon>Clostridia</taxon>
        <taxon>Eubacteriales</taxon>
        <taxon>Clostridiales Family XVII. Incertae Sedis</taxon>
        <taxon>Thermaerobacter</taxon>
    </lineage>
</organism>
<proteinExistence type="predicted"/>
<reference evidence="3" key="2">
    <citation type="submission" date="2012-10" db="EMBL/GenBank/DDBJ databases">
        <title>Improved high-quality draft of Thermaerobacter subterraneus C21, DSM 13965.</title>
        <authorList>
            <consortium name="DOE Joint Genome Institute"/>
            <person name="Eisen J."/>
            <person name="Huntemann M."/>
            <person name="Wei C.-L."/>
            <person name="Han J."/>
            <person name="Detter J.C."/>
            <person name="Han C."/>
            <person name="Tapia R."/>
            <person name="Chen A."/>
            <person name="Kyrpides N."/>
            <person name="Mavromatis K."/>
            <person name="Markowitz V."/>
            <person name="Szeto E."/>
            <person name="Ivanova N."/>
            <person name="Mikhailova N."/>
            <person name="Ovchinnikova G."/>
            <person name="Pagani I."/>
            <person name="Pati A."/>
            <person name="Goodwin L."/>
            <person name="Nordberg H.P."/>
            <person name="Cantor M.N."/>
            <person name="Hua S.X."/>
            <person name="Woyke T."/>
            <person name="Eisen J."/>
            <person name="Klenk H.-P."/>
        </authorList>
    </citation>
    <scope>NUCLEOTIDE SEQUENCE [LARGE SCALE GENOMIC DNA]</scope>
    <source>
        <strain evidence="3">DSM 13965</strain>
    </source>
</reference>
<dbReference type="AlphaFoldDB" id="K6PN31"/>
<keyword evidence="4" id="KW-1185">Reference proteome</keyword>
<evidence type="ECO:0000256" key="1">
    <source>
        <dbReference type="SAM" id="MobiDB-lite"/>
    </source>
</evidence>
<dbReference type="Pfam" id="PF01476">
    <property type="entry name" value="LysM"/>
    <property type="match status" value="2"/>
</dbReference>
<dbReference type="eggNOG" id="COG1388">
    <property type="taxonomic scope" value="Bacteria"/>
</dbReference>
<dbReference type="SUPFAM" id="SSF54106">
    <property type="entry name" value="LysM domain"/>
    <property type="match status" value="2"/>
</dbReference>
<accession>K6PN31</accession>
<dbReference type="HOGENOM" id="CLU_044715_0_0_9"/>
<dbReference type="EMBL" id="AENY02000003">
    <property type="protein sequence ID" value="EKP94302.1"/>
    <property type="molecule type" value="Genomic_DNA"/>
</dbReference>
<feature type="region of interest" description="Disordered" evidence="1">
    <location>
        <begin position="1"/>
        <end position="61"/>
    </location>
</feature>
<dbReference type="Proteomes" id="UP000005710">
    <property type="component" value="Unassembled WGS sequence"/>
</dbReference>
<dbReference type="NCBIfam" id="TIGR02899">
    <property type="entry name" value="spore_safA"/>
    <property type="match status" value="2"/>
</dbReference>
<dbReference type="InterPro" id="IPR036779">
    <property type="entry name" value="LysM_dom_sf"/>
</dbReference>
<sequence>MAHDDARPTGGAGVEPDTPEETRAAQIAAGGPGEPAGVTEQAAASEEVAAGAAGGPMAPQLPPPPACPNGFIYTVQPGDTLFLIAQRFGVTLQALIAANPQIPNPSLIFPGQQICVPTGVTLPPPPPCPNGFIYTVQPGDTLFLIAQRFGVSLQALIAANPQIPNPSLIFPGQQICVPVGGPPQVPTVECCMLLFRTANVPRGPEAGGVARIFQSAAAGANVLIGTIDLPAPTTFGGNTFVAWLRGVAPNGRTVKVPLVRTNPLLTPRVWAGSLAVPPGQQLAPFNDLIVTAELSADVMQPSLNRIVLIGLFAQCQPQLLFGGNSGPAAGGSGGQGGSGGSGCCG</sequence>
<evidence type="ECO:0000313" key="3">
    <source>
        <dbReference type="EMBL" id="EKP94302.1"/>
    </source>
</evidence>
<dbReference type="RefSeq" id="WP_006904316.1">
    <property type="nucleotide sequence ID" value="NZ_JH976535.1"/>
</dbReference>
<protein>
    <submittedName>
        <fullName evidence="3">Spore coat assembly protein SafA</fullName>
    </submittedName>
</protein>
<dbReference type="GO" id="GO:0008932">
    <property type="term" value="F:lytic endotransglycosylase activity"/>
    <property type="evidence" value="ECO:0007669"/>
    <property type="project" value="TreeGrafter"/>
</dbReference>
<dbReference type="PANTHER" id="PTHR33734">
    <property type="entry name" value="LYSM DOMAIN-CONTAINING GPI-ANCHORED PROTEIN 2"/>
    <property type="match status" value="1"/>
</dbReference>
<feature type="compositionally biased region" description="Low complexity" evidence="1">
    <location>
        <begin position="42"/>
        <end position="58"/>
    </location>
</feature>
<dbReference type="CDD" id="cd00118">
    <property type="entry name" value="LysM"/>
    <property type="match status" value="2"/>
</dbReference>
<dbReference type="InterPro" id="IPR014248">
    <property type="entry name" value="Spore_coat_assembly_SafA"/>
</dbReference>